<dbReference type="EMBL" id="JAENHL010000006">
    <property type="protein sequence ID" value="MBK1866746.1"/>
    <property type="molecule type" value="Genomic_DNA"/>
</dbReference>
<proteinExistence type="predicted"/>
<comment type="caution">
    <text evidence="1">The sequence shown here is derived from an EMBL/GenBank/DDBJ whole genome shotgun (WGS) entry which is preliminary data.</text>
</comment>
<keyword evidence="2" id="KW-1185">Reference proteome</keyword>
<organism evidence="1 2">
    <name type="scientific">Taklimakanibacter albus</name>
    <dbReference type="NCBI Taxonomy" id="2800327"/>
    <lineage>
        <taxon>Bacteria</taxon>
        <taxon>Pseudomonadati</taxon>
        <taxon>Pseudomonadota</taxon>
        <taxon>Alphaproteobacteria</taxon>
        <taxon>Hyphomicrobiales</taxon>
        <taxon>Aestuariivirgaceae</taxon>
        <taxon>Taklimakanibacter</taxon>
    </lineage>
</organism>
<sequence>MRLIFIYGQPASGKLTVARALAQRTGLAIFHNHLIVDAVGAVFPFGSSEFVRLRESMWLDVMRAAASANRSLIFTFAPEATVAADFPDRVRAEIEALGGEVIFVALTVPEAEQARRIDTPERAQFGKLRSLELLHQLKDVFASAMAHMPAPAITIDTSALTPEEAAERIAAHVTTG</sequence>
<accession>A0ACC5R266</accession>
<reference evidence="1" key="1">
    <citation type="submission" date="2021-01" db="EMBL/GenBank/DDBJ databases">
        <authorList>
            <person name="Sun Q."/>
        </authorList>
    </citation>
    <scope>NUCLEOTIDE SEQUENCE</scope>
    <source>
        <strain evidence="1">YIM B02566</strain>
    </source>
</reference>
<protein>
    <submittedName>
        <fullName evidence="1">Uncharacterized protein</fullName>
    </submittedName>
</protein>
<evidence type="ECO:0000313" key="2">
    <source>
        <dbReference type="Proteomes" id="UP000616151"/>
    </source>
</evidence>
<name>A0ACC5R266_9HYPH</name>
<gene>
    <name evidence="1" type="ORF">JHL16_10305</name>
</gene>
<dbReference type="Proteomes" id="UP000616151">
    <property type="component" value="Unassembled WGS sequence"/>
</dbReference>
<evidence type="ECO:0000313" key="1">
    <source>
        <dbReference type="EMBL" id="MBK1866746.1"/>
    </source>
</evidence>